<feature type="region of interest" description="Disordered" evidence="1">
    <location>
        <begin position="254"/>
        <end position="284"/>
    </location>
</feature>
<proteinExistence type="predicted"/>
<feature type="region of interest" description="Disordered" evidence="1">
    <location>
        <begin position="460"/>
        <end position="482"/>
    </location>
</feature>
<evidence type="ECO:0000313" key="3">
    <source>
        <dbReference type="Proteomes" id="UP000094043"/>
    </source>
</evidence>
<gene>
    <name evidence="2" type="ORF">L203_104100</name>
</gene>
<reference evidence="2" key="3">
    <citation type="submission" date="2024-01" db="EMBL/GenBank/DDBJ databases">
        <authorList>
            <person name="Coelho M.A."/>
            <person name="David-Palma M."/>
            <person name="Shea T."/>
            <person name="Sun S."/>
            <person name="Cuomo C.A."/>
            <person name="Heitman J."/>
        </authorList>
    </citation>
    <scope>NUCLEOTIDE SEQUENCE</scope>
    <source>
        <strain evidence="2">CBS 7841</strain>
    </source>
</reference>
<feature type="region of interest" description="Disordered" evidence="1">
    <location>
        <begin position="36"/>
        <end position="63"/>
    </location>
</feature>
<dbReference type="AlphaFoldDB" id="A0AAJ8M1A5"/>
<dbReference type="GeneID" id="91088310"/>
<keyword evidence="3" id="KW-1185">Reference proteome</keyword>
<name>A0AAJ8M1A5_9TREE</name>
<evidence type="ECO:0000313" key="2">
    <source>
        <dbReference type="EMBL" id="WVN88885.1"/>
    </source>
</evidence>
<sequence length="737" mass="81308">MEQHFGLAESQHLQPNTHDETAEALIASLKAVINDPHQPRADNHDDTGGGTQHNEGEHPTLNAAYPGENQAVNAAIRKGLVQLAQLTNAHQLLLDELNDAGGIQNLAHNWKALKEGNKRQIEVLKEILAQAKASDMGMNLSTSCRFGRFEIRTDLGQFQRQSIQNFHRWCFGQSPSSLAIRRSAAGRKSRISKAATAVQAADAGSLDVLDPERHLTPGGGSEGRKKRSIKLEHLIHQMANRRLGIEYTVSNYESHGSKDLPDPSSRPLTANESPNRVDEFRPDFRGDANASSVKPFVNKVVDDVYDAWIAGQGDDGEMTKKKILVATTIYWTRLCKRYDEQLHRERGEIHRDELSRRKQNQYRRQQSLLMRRTAIFDYSPLNACRLRALYRTLLTIDFAAPTTDQPDPKREYTSEEWYAYRKLTCGSRAEEAHEVVDQFWMSSTVKILLSALDEFSQDQAAKAKKKGKPKQPNPTFHLPSQLWDRSTLPTLRPKDSNGLPISGASGIILFKFHVDEQVQRENPEWAKGLYDNPPIPAGDESLPALSAVLSQPVYASLRLAIRDAKDRASLRTLTPEQVEQINAGVDLDLGENGVNEVSGVNNHQPPPGLEGEGEYMTFAALSQLTNNHSPRSALDTMHQEELPSTPGSTSFTGLSGAPNLSLSFSEPYPPIAPRASGTSSQARKLGKRGVSELPGGAATPVAKRRKGLKSESLEDGADESQEVDEALSGDAVFLGSI</sequence>
<feature type="compositionally biased region" description="Basic and acidic residues" evidence="1">
    <location>
        <begin position="275"/>
        <end position="284"/>
    </location>
</feature>
<accession>A0AAJ8M1A5</accession>
<dbReference type="RefSeq" id="XP_066069585.1">
    <property type="nucleotide sequence ID" value="XM_066213488.1"/>
</dbReference>
<dbReference type="KEGG" id="cdep:91088310"/>
<protein>
    <submittedName>
        <fullName evidence="2">Uncharacterized protein</fullName>
    </submittedName>
</protein>
<feature type="compositionally biased region" description="Basic and acidic residues" evidence="1">
    <location>
        <begin position="37"/>
        <end position="47"/>
    </location>
</feature>
<feature type="compositionally biased region" description="Polar residues" evidence="1">
    <location>
        <begin position="645"/>
        <end position="664"/>
    </location>
</feature>
<reference evidence="2" key="1">
    <citation type="submission" date="2016-06" db="EMBL/GenBank/DDBJ databases">
        <authorList>
            <person name="Cuomo C."/>
            <person name="Litvintseva A."/>
            <person name="Heitman J."/>
            <person name="Chen Y."/>
            <person name="Sun S."/>
            <person name="Springer D."/>
            <person name="Dromer F."/>
            <person name="Young S."/>
            <person name="Zeng Q."/>
            <person name="Chapman S."/>
            <person name="Gujja S."/>
            <person name="Saif S."/>
            <person name="Birren B."/>
        </authorList>
    </citation>
    <scope>NUCLEOTIDE SEQUENCE</scope>
    <source>
        <strain evidence="2">CBS 7841</strain>
    </source>
</reference>
<evidence type="ECO:0000256" key="1">
    <source>
        <dbReference type="SAM" id="MobiDB-lite"/>
    </source>
</evidence>
<reference evidence="2" key="2">
    <citation type="journal article" date="2022" name="Elife">
        <title>Obligate sexual reproduction of a homothallic fungus closely related to the Cryptococcus pathogenic species complex.</title>
        <authorList>
            <person name="Passer A.R."/>
            <person name="Clancey S.A."/>
            <person name="Shea T."/>
            <person name="David-Palma M."/>
            <person name="Averette A.F."/>
            <person name="Boekhout T."/>
            <person name="Porcel B.M."/>
            <person name="Nowrousian M."/>
            <person name="Cuomo C.A."/>
            <person name="Sun S."/>
            <person name="Heitman J."/>
            <person name="Coelho M.A."/>
        </authorList>
    </citation>
    <scope>NUCLEOTIDE SEQUENCE</scope>
    <source>
        <strain evidence="2">CBS 7841</strain>
    </source>
</reference>
<feature type="region of interest" description="Disordered" evidence="1">
    <location>
        <begin position="628"/>
        <end position="737"/>
    </location>
</feature>
<feature type="compositionally biased region" description="Acidic residues" evidence="1">
    <location>
        <begin position="713"/>
        <end position="727"/>
    </location>
</feature>
<organism evidence="2 3">
    <name type="scientific">Cryptococcus depauperatus CBS 7841</name>
    <dbReference type="NCBI Taxonomy" id="1295531"/>
    <lineage>
        <taxon>Eukaryota</taxon>
        <taxon>Fungi</taxon>
        <taxon>Dikarya</taxon>
        <taxon>Basidiomycota</taxon>
        <taxon>Agaricomycotina</taxon>
        <taxon>Tremellomycetes</taxon>
        <taxon>Tremellales</taxon>
        <taxon>Cryptococcaceae</taxon>
        <taxon>Cryptococcus</taxon>
    </lineage>
</organism>
<dbReference type="EMBL" id="CP143787">
    <property type="protein sequence ID" value="WVN88885.1"/>
    <property type="molecule type" value="Genomic_DNA"/>
</dbReference>
<dbReference type="Proteomes" id="UP000094043">
    <property type="component" value="Chromosome 4"/>
</dbReference>